<evidence type="ECO:0000256" key="5">
    <source>
        <dbReference type="ARBA" id="ARBA00022448"/>
    </source>
</evidence>
<feature type="coiled-coil region" evidence="12">
    <location>
        <begin position="465"/>
        <end position="492"/>
    </location>
</feature>
<dbReference type="InterPro" id="IPR003952">
    <property type="entry name" value="FRD_SDH_FAD_BS"/>
</dbReference>
<keyword evidence="13" id="KW-0732">Signal</keyword>
<gene>
    <name evidence="16" type="primary">sdhA</name>
    <name evidence="16" type="ORF">ACFP56_18920</name>
</gene>
<keyword evidence="17" id="KW-1185">Reference proteome</keyword>
<dbReference type="SUPFAM" id="SSF51905">
    <property type="entry name" value="FAD/NAD(P)-binding domain"/>
    <property type="match status" value="1"/>
</dbReference>
<dbReference type="InterPro" id="IPR027477">
    <property type="entry name" value="Succ_DH/fumarate_Rdtase_cat_sf"/>
</dbReference>
<dbReference type="PROSITE" id="PS00504">
    <property type="entry name" value="FRD_SDH_FAD_BINDING"/>
    <property type="match status" value="1"/>
</dbReference>
<comment type="catalytic activity">
    <reaction evidence="11">
        <text>a quinone + succinate = fumarate + a quinol</text>
        <dbReference type="Rhea" id="RHEA:40523"/>
        <dbReference type="ChEBI" id="CHEBI:24646"/>
        <dbReference type="ChEBI" id="CHEBI:29806"/>
        <dbReference type="ChEBI" id="CHEBI:30031"/>
        <dbReference type="ChEBI" id="CHEBI:132124"/>
        <dbReference type="EC" id="1.3.5.1"/>
    </reaction>
</comment>
<evidence type="ECO:0000313" key="17">
    <source>
        <dbReference type="Proteomes" id="UP001596233"/>
    </source>
</evidence>
<dbReference type="Gene3D" id="3.50.50.60">
    <property type="entry name" value="FAD/NAD(P)-binding domain"/>
    <property type="match status" value="1"/>
</dbReference>
<dbReference type="PANTHER" id="PTHR11632:SF53">
    <property type="entry name" value="SUCCINATE DEHYDROGENASE FLAVOPROTEIN SUBUNIT"/>
    <property type="match status" value="1"/>
</dbReference>
<dbReference type="PANTHER" id="PTHR11632">
    <property type="entry name" value="SUCCINATE DEHYDROGENASE 2 FLAVOPROTEIN SUBUNIT"/>
    <property type="match status" value="1"/>
</dbReference>
<comment type="similarity">
    <text evidence="3">Belongs to the FAD-dependent oxidoreductase 2 family. FRD/SDH subfamily.</text>
</comment>
<evidence type="ECO:0000256" key="1">
    <source>
        <dbReference type="ARBA" id="ARBA00001974"/>
    </source>
</evidence>
<dbReference type="InterPro" id="IPR003953">
    <property type="entry name" value="FAD-dep_OxRdtase_2_FAD-bd"/>
</dbReference>
<dbReference type="PIRSF" id="PIRSF000171">
    <property type="entry name" value="SDHA_APRA_LASPO"/>
    <property type="match status" value="1"/>
</dbReference>
<proteinExistence type="inferred from homology"/>
<evidence type="ECO:0000256" key="2">
    <source>
        <dbReference type="ARBA" id="ARBA00004170"/>
    </source>
</evidence>
<accession>A0ABW1V7G3</accession>
<evidence type="ECO:0000259" key="14">
    <source>
        <dbReference type="Pfam" id="PF00890"/>
    </source>
</evidence>
<dbReference type="PRINTS" id="PR00368">
    <property type="entry name" value="FADPNR"/>
</dbReference>
<evidence type="ECO:0000256" key="8">
    <source>
        <dbReference type="ARBA" id="ARBA00022982"/>
    </source>
</evidence>
<dbReference type="Gene3D" id="1.20.58.100">
    <property type="entry name" value="Fumarate reductase/succinate dehydrogenase flavoprotein-like, C-terminal domain"/>
    <property type="match status" value="1"/>
</dbReference>
<evidence type="ECO:0000313" key="16">
    <source>
        <dbReference type="EMBL" id="MFC6334709.1"/>
    </source>
</evidence>
<dbReference type="SUPFAM" id="SSF56425">
    <property type="entry name" value="Succinate dehydrogenase/fumarate reductase flavoprotein, catalytic domain"/>
    <property type="match status" value="1"/>
</dbReference>
<evidence type="ECO:0000256" key="6">
    <source>
        <dbReference type="ARBA" id="ARBA00022630"/>
    </source>
</evidence>
<dbReference type="NCBIfam" id="NF006392">
    <property type="entry name" value="PRK08641.1"/>
    <property type="match status" value="1"/>
</dbReference>
<evidence type="ECO:0000256" key="12">
    <source>
        <dbReference type="SAM" id="Coils"/>
    </source>
</evidence>
<evidence type="ECO:0000256" key="7">
    <source>
        <dbReference type="ARBA" id="ARBA00022827"/>
    </source>
</evidence>
<keyword evidence="9" id="KW-0560">Oxidoreductase</keyword>
<dbReference type="Gene3D" id="3.90.700.10">
    <property type="entry name" value="Succinate dehydrogenase/fumarate reductase flavoprotein, catalytic domain"/>
    <property type="match status" value="1"/>
</dbReference>
<protein>
    <recommendedName>
        <fullName evidence="4">succinate dehydrogenase</fullName>
        <ecNumber evidence="4">1.3.5.1</ecNumber>
    </recommendedName>
</protein>
<dbReference type="InterPro" id="IPR011280">
    <property type="entry name" value="Succ_DH/Fum_Rdt_flav_su"/>
</dbReference>
<keyword evidence="6" id="KW-0285">Flavoprotein</keyword>
<comment type="caution">
    <text evidence="16">The sequence shown here is derived from an EMBL/GenBank/DDBJ whole genome shotgun (WGS) entry which is preliminary data.</text>
</comment>
<evidence type="ECO:0000256" key="9">
    <source>
        <dbReference type="ARBA" id="ARBA00023002"/>
    </source>
</evidence>
<dbReference type="EC" id="1.3.5.1" evidence="4"/>
<comment type="cofactor">
    <cofactor evidence="1">
        <name>FAD</name>
        <dbReference type="ChEBI" id="CHEBI:57692"/>
    </cofactor>
</comment>
<keyword evidence="8" id="KW-0249">Electron transport</keyword>
<name>A0ABW1V7G3_9BACL</name>
<keyword evidence="10" id="KW-0472">Membrane</keyword>
<sequence length="585" mass="64985">MAKNKIIVVGGGLAGLMATVKAAEAGTHVDLFSLVPVKRSHSVCAQGGINGAVNTKGEGDSPWEHFDDTVYGGDFLANQPPVKAMCEAAPGIIHLMDRMGVMFSRTSEGLLDFRRFGGTKHHRTAFAGATTGQQLLYALDEQVRRWEAAGLVTKYEHWEFLGAVLDDDGVCRGISAQDLRSMEVHTVRGDAVILASGGPGIIFGKTTNSVINTGTAASAVYQQGVKYANGEFIQIHPTAIPGDDKLRLMSESARGEGGRIWTYKDGKPWYFLEEKYPAYGNLVPRDIATREIFSVCVDQKLGINGENMVYLDLSHKDPKELDVKLGGIIEIYEKFMGDDPRKIPMKIFPAVHYSMGGMWVDYNQMTNIPGLFAAGECEYQYHGANRLGANSLLSAIYGGMVAGPKAVEYIKGLNKSSEDISSSVYDRETRKQQDKYERILNMNGTENAYVLHKELGEWMTNNMTVVRFNDKLQDTIHKIKELKERYNNININDTAQWNNAGVAFTRQLWNMIELSEAMTLGALMRNESRGAHYKPEFPERNDEDFLKTTIADWTAEGPKISYEAVDVSLIPPRKRDYTSDKKKGE</sequence>
<reference evidence="17" key="1">
    <citation type="journal article" date="2019" name="Int. J. Syst. Evol. Microbiol.">
        <title>The Global Catalogue of Microorganisms (GCM) 10K type strain sequencing project: providing services to taxonomists for standard genome sequencing and annotation.</title>
        <authorList>
            <consortium name="The Broad Institute Genomics Platform"/>
            <consortium name="The Broad Institute Genome Sequencing Center for Infectious Disease"/>
            <person name="Wu L."/>
            <person name="Ma J."/>
        </authorList>
    </citation>
    <scope>NUCLEOTIDE SEQUENCE [LARGE SCALE GENOMIC DNA]</scope>
    <source>
        <strain evidence="17">PCU 280</strain>
    </source>
</reference>
<evidence type="ECO:0000256" key="4">
    <source>
        <dbReference type="ARBA" id="ARBA00012792"/>
    </source>
</evidence>
<dbReference type="Proteomes" id="UP001596233">
    <property type="component" value="Unassembled WGS sequence"/>
</dbReference>
<dbReference type="EMBL" id="JBHSTE010000007">
    <property type="protein sequence ID" value="MFC6334709.1"/>
    <property type="molecule type" value="Genomic_DNA"/>
</dbReference>
<feature type="chain" id="PRO_5045889481" description="succinate dehydrogenase" evidence="13">
    <location>
        <begin position="23"/>
        <end position="585"/>
    </location>
</feature>
<evidence type="ECO:0000256" key="3">
    <source>
        <dbReference type="ARBA" id="ARBA00008040"/>
    </source>
</evidence>
<feature type="domain" description="Fumarate reductase/succinate dehydrogenase flavoprotein-like C-terminal" evidence="15">
    <location>
        <begin position="452"/>
        <end position="577"/>
    </location>
</feature>
<evidence type="ECO:0000256" key="13">
    <source>
        <dbReference type="SAM" id="SignalP"/>
    </source>
</evidence>
<dbReference type="RefSeq" id="WP_379237511.1">
    <property type="nucleotide sequence ID" value="NZ_JBHSTE010000007.1"/>
</dbReference>
<dbReference type="InterPro" id="IPR015939">
    <property type="entry name" value="Fum_Rdtase/Succ_DH_flav-like_C"/>
</dbReference>
<dbReference type="Pfam" id="PF00890">
    <property type="entry name" value="FAD_binding_2"/>
    <property type="match status" value="1"/>
</dbReference>
<dbReference type="PRINTS" id="PR00411">
    <property type="entry name" value="PNDRDTASEI"/>
</dbReference>
<keyword evidence="12" id="KW-0175">Coiled coil</keyword>
<dbReference type="NCBIfam" id="TIGR01811">
    <property type="entry name" value="sdhA_Bsu"/>
    <property type="match status" value="1"/>
</dbReference>
<feature type="domain" description="FAD-dependent oxidoreductase 2 FAD-binding" evidence="14">
    <location>
        <begin position="6"/>
        <end position="392"/>
    </location>
</feature>
<feature type="signal peptide" evidence="13">
    <location>
        <begin position="1"/>
        <end position="22"/>
    </location>
</feature>
<dbReference type="InterPro" id="IPR037099">
    <property type="entry name" value="Fum_R/Succ_DH_flav-like_C_sf"/>
</dbReference>
<comment type="subcellular location">
    <subcellularLocation>
        <location evidence="2">Membrane</location>
        <topology evidence="2">Peripheral membrane protein</topology>
    </subcellularLocation>
</comment>
<dbReference type="Pfam" id="PF02910">
    <property type="entry name" value="Succ_DH_flav_C"/>
    <property type="match status" value="1"/>
</dbReference>
<evidence type="ECO:0000256" key="11">
    <source>
        <dbReference type="ARBA" id="ARBA00049220"/>
    </source>
</evidence>
<keyword evidence="5" id="KW-0813">Transport</keyword>
<dbReference type="SUPFAM" id="SSF46977">
    <property type="entry name" value="Succinate dehydrogenase/fumarate reductase flavoprotein C-terminal domain"/>
    <property type="match status" value="1"/>
</dbReference>
<evidence type="ECO:0000259" key="15">
    <source>
        <dbReference type="Pfam" id="PF02910"/>
    </source>
</evidence>
<dbReference type="InterPro" id="IPR036188">
    <property type="entry name" value="FAD/NAD-bd_sf"/>
</dbReference>
<dbReference type="Gene3D" id="3.10.20.820">
    <property type="match status" value="1"/>
</dbReference>
<dbReference type="InterPro" id="IPR030664">
    <property type="entry name" value="SdhA/FrdA/AprA"/>
</dbReference>
<evidence type="ECO:0000256" key="10">
    <source>
        <dbReference type="ARBA" id="ARBA00023136"/>
    </source>
</evidence>
<organism evidence="16 17">
    <name type="scientific">Paenibacillus septentrionalis</name>
    <dbReference type="NCBI Taxonomy" id="429342"/>
    <lineage>
        <taxon>Bacteria</taxon>
        <taxon>Bacillati</taxon>
        <taxon>Bacillota</taxon>
        <taxon>Bacilli</taxon>
        <taxon>Bacillales</taxon>
        <taxon>Paenibacillaceae</taxon>
        <taxon>Paenibacillus</taxon>
    </lineage>
</organism>
<keyword evidence="7" id="KW-0274">FAD</keyword>